<dbReference type="SUPFAM" id="SSF53850">
    <property type="entry name" value="Periplasmic binding protein-like II"/>
    <property type="match status" value="1"/>
</dbReference>
<feature type="binding site" evidence="6">
    <location>
        <position position="6"/>
    </location>
    <ligand>
        <name>molybdate</name>
        <dbReference type="ChEBI" id="CHEBI:36264"/>
    </ligand>
</feature>
<comment type="caution">
    <text evidence="7">The sequence shown here is derived from an EMBL/GenBank/DDBJ whole genome shotgun (WGS) entry which is preliminary data.</text>
</comment>
<dbReference type="FunFam" id="3.40.190.10:FF:000035">
    <property type="entry name" value="Molybdate ABC transporter substrate-binding protein"/>
    <property type="match status" value="1"/>
</dbReference>
<keyword evidence="8" id="KW-1185">Reference proteome</keyword>
<keyword evidence="4" id="KW-0732">Signal</keyword>
<dbReference type="Gene3D" id="3.40.190.10">
    <property type="entry name" value="Periplasmic binding protein-like II"/>
    <property type="match status" value="2"/>
</dbReference>
<accession>F1Z4R8</accession>
<reference evidence="7 8" key="1">
    <citation type="journal article" date="2012" name="J. Bacteriol.">
        <title>Draft Genome Sequence of Novosphingobium nitrogenifigens Y88T.</title>
        <authorList>
            <person name="Strabala T.J."/>
            <person name="Macdonald L."/>
            <person name="Liu V."/>
            <person name="Smit A.M."/>
        </authorList>
    </citation>
    <scope>NUCLEOTIDE SEQUENCE [LARGE SCALE GENOMIC DNA]</scope>
    <source>
        <strain evidence="7 8">DSM 19370</strain>
    </source>
</reference>
<evidence type="ECO:0000256" key="3">
    <source>
        <dbReference type="ARBA" id="ARBA00022723"/>
    </source>
</evidence>
<dbReference type="GO" id="GO:0046872">
    <property type="term" value="F:metal ion binding"/>
    <property type="evidence" value="ECO:0007669"/>
    <property type="project" value="UniProtKB-KW"/>
</dbReference>
<evidence type="ECO:0000256" key="2">
    <source>
        <dbReference type="ARBA" id="ARBA00022505"/>
    </source>
</evidence>
<dbReference type="Pfam" id="PF13531">
    <property type="entry name" value="SBP_bac_11"/>
    <property type="match status" value="1"/>
</dbReference>
<name>F1Z4R8_9SPHN</name>
<evidence type="ECO:0000313" key="8">
    <source>
        <dbReference type="Proteomes" id="UP000004728"/>
    </source>
</evidence>
<evidence type="ECO:0000256" key="5">
    <source>
        <dbReference type="ARBA" id="ARBA00062515"/>
    </source>
</evidence>
<dbReference type="STRING" id="983920.Y88_0043"/>
<dbReference type="eggNOG" id="COG0725">
    <property type="taxonomic scope" value="Bacteria"/>
</dbReference>
<dbReference type="PANTHER" id="PTHR30632:SF17">
    <property type="entry name" value="MOLYBDATE-BINDING PROTEIN MODA"/>
    <property type="match status" value="1"/>
</dbReference>
<dbReference type="GO" id="GO:0030288">
    <property type="term" value="C:outer membrane-bounded periplasmic space"/>
    <property type="evidence" value="ECO:0007669"/>
    <property type="project" value="TreeGrafter"/>
</dbReference>
<protein>
    <submittedName>
        <fullName evidence="7">Molybdenum ABC transporter, periplasmic molybdate-binding protein</fullName>
    </submittedName>
</protein>
<feature type="binding site" evidence="6">
    <location>
        <position position="146"/>
    </location>
    <ligand>
        <name>molybdate</name>
        <dbReference type="ChEBI" id="CHEBI:36264"/>
    </ligand>
</feature>
<dbReference type="EMBL" id="AEWJ01000022">
    <property type="protein sequence ID" value="EGD60395.1"/>
    <property type="molecule type" value="Genomic_DNA"/>
</dbReference>
<dbReference type="FunCoup" id="F1Z4R8">
    <property type="interactions" value="199"/>
</dbReference>
<dbReference type="AlphaFoldDB" id="F1Z4R8"/>
<gene>
    <name evidence="7" type="ORF">Y88_0043</name>
</gene>
<keyword evidence="3 6" id="KW-0479">Metal-binding</keyword>
<sequence length="229" mass="23675">MLAAGSLRESLSRAADVWAGKGHPHPVLSFASSSALARQVMNGAPADLFVAADNPWMDAVARAGRIRPATRAVIASNRLVLIAPVGSRVRLTIAPGFPLAQALGPDGRLATGQVGAVPVGDYAKEALTTLKVWPQVAGRLAGVETVRVALALVARGDAPLGIVFATDAAVEPRVRVVGVFPEGTHSPIVYPAATLVTSTSPDAEGFRRFLLSGEGQRIFAGFGFGPARN</sequence>
<evidence type="ECO:0000256" key="6">
    <source>
        <dbReference type="PIRSR" id="PIRSR004846-1"/>
    </source>
</evidence>
<evidence type="ECO:0000256" key="1">
    <source>
        <dbReference type="ARBA" id="ARBA00009175"/>
    </source>
</evidence>
<evidence type="ECO:0000313" key="7">
    <source>
        <dbReference type="EMBL" id="EGD60395.1"/>
    </source>
</evidence>
<dbReference type="InterPro" id="IPR005950">
    <property type="entry name" value="ModA"/>
</dbReference>
<dbReference type="GO" id="GO:0015689">
    <property type="term" value="P:molybdate ion transport"/>
    <property type="evidence" value="ECO:0007669"/>
    <property type="project" value="InterPro"/>
</dbReference>
<dbReference type="GO" id="GO:1901359">
    <property type="term" value="F:tungstate binding"/>
    <property type="evidence" value="ECO:0007669"/>
    <property type="project" value="UniProtKB-ARBA"/>
</dbReference>
<dbReference type="InParanoid" id="F1Z4R8"/>
<feature type="binding site" evidence="6">
    <location>
        <position position="33"/>
    </location>
    <ligand>
        <name>molybdate</name>
        <dbReference type="ChEBI" id="CHEBI:36264"/>
    </ligand>
</feature>
<dbReference type="NCBIfam" id="TIGR01256">
    <property type="entry name" value="modA"/>
    <property type="match status" value="1"/>
</dbReference>
<comment type="similarity">
    <text evidence="1">Belongs to the bacterial solute-binding protein ModA family.</text>
</comment>
<dbReference type="GO" id="GO:0030973">
    <property type="term" value="F:molybdate ion binding"/>
    <property type="evidence" value="ECO:0007669"/>
    <property type="project" value="TreeGrafter"/>
</dbReference>
<comment type="subunit">
    <text evidence="5">The complex is composed of two ATP-binding proteins (ModC), two transmembrane proteins (ModB) and a solute-binding protein (ModA).</text>
</comment>
<dbReference type="Proteomes" id="UP000004728">
    <property type="component" value="Unassembled WGS sequence"/>
</dbReference>
<dbReference type="HOGENOM" id="CLU_065520_3_0_5"/>
<evidence type="ECO:0000256" key="4">
    <source>
        <dbReference type="ARBA" id="ARBA00022729"/>
    </source>
</evidence>
<proteinExistence type="inferred from homology"/>
<organism evidence="7 8">
    <name type="scientific">Novosphingobium nitrogenifigens DSM 19370</name>
    <dbReference type="NCBI Taxonomy" id="983920"/>
    <lineage>
        <taxon>Bacteria</taxon>
        <taxon>Pseudomonadati</taxon>
        <taxon>Pseudomonadota</taxon>
        <taxon>Alphaproteobacteria</taxon>
        <taxon>Sphingomonadales</taxon>
        <taxon>Sphingomonadaceae</taxon>
        <taxon>Novosphingobium</taxon>
    </lineage>
</organism>
<dbReference type="PANTHER" id="PTHR30632">
    <property type="entry name" value="MOLYBDATE-BINDING PERIPLASMIC PROTEIN"/>
    <property type="match status" value="1"/>
</dbReference>
<dbReference type="PIRSF" id="PIRSF004846">
    <property type="entry name" value="ModA"/>
    <property type="match status" value="1"/>
</dbReference>
<keyword evidence="2 6" id="KW-0500">Molybdenum</keyword>
<dbReference type="InterPro" id="IPR050682">
    <property type="entry name" value="ModA/WtpA"/>
</dbReference>